<evidence type="ECO:0000313" key="1">
    <source>
        <dbReference type="EMBL" id="EPE04052.1"/>
    </source>
</evidence>
<reference evidence="1 2" key="1">
    <citation type="journal article" date="2013" name="BMC Genomics">
        <title>The genome and transcriptome of the pine saprophyte Ophiostoma piceae, and a comparison with the bark beetle-associated pine pathogen Grosmannia clavigera.</title>
        <authorList>
            <person name="Haridas S."/>
            <person name="Wang Y."/>
            <person name="Lim L."/>
            <person name="Massoumi Alamouti S."/>
            <person name="Jackman S."/>
            <person name="Docking R."/>
            <person name="Robertson G."/>
            <person name="Birol I."/>
            <person name="Bohlmann J."/>
            <person name="Breuil C."/>
        </authorList>
    </citation>
    <scope>NUCLEOTIDE SEQUENCE [LARGE SCALE GENOMIC DNA]</scope>
    <source>
        <strain evidence="1 2">UAMH 11346</strain>
    </source>
</reference>
<dbReference type="InterPro" id="IPR011009">
    <property type="entry name" value="Kinase-like_dom_sf"/>
</dbReference>
<dbReference type="SUPFAM" id="SSF56112">
    <property type="entry name" value="Protein kinase-like (PK-like)"/>
    <property type="match status" value="1"/>
</dbReference>
<dbReference type="STRING" id="1262450.S3BU80"/>
<evidence type="ECO:0000313" key="2">
    <source>
        <dbReference type="Proteomes" id="UP000016923"/>
    </source>
</evidence>
<proteinExistence type="predicted"/>
<dbReference type="Proteomes" id="UP000016923">
    <property type="component" value="Unassembled WGS sequence"/>
</dbReference>
<sequence>MLLDDTLGVYIIDMAGSRLGDRESFCCESDRFYMPRARGSSGTVVTDLFAVGMSLFEIITGAQPYGEIEDRCEIITRYKRGAFLSLTAVAIAENSTEPDQSCVKYVTKYMSSNPAEVGRTGAPANTSAEARAYAPTNASGREVLFAEVMRRCWHGQFPSAVDLLVALAEEIRATFSEADVAYIEAASGLSLQEATVGCCLPKAVVGEETSRAVPSVRNVS</sequence>
<dbReference type="VEuPathDB" id="FungiDB:F503_04900"/>
<name>S3BU80_OPHP1</name>
<protein>
    <recommendedName>
        <fullName evidence="3">Protein kinase domain-containing protein</fullName>
    </recommendedName>
</protein>
<accession>S3BU80</accession>
<dbReference type="OrthoDB" id="1668230at2759"/>
<gene>
    <name evidence="1" type="ORF">F503_04900</name>
</gene>
<dbReference type="Gene3D" id="1.10.510.10">
    <property type="entry name" value="Transferase(Phosphotransferase) domain 1"/>
    <property type="match status" value="1"/>
</dbReference>
<organism evidence="1 2">
    <name type="scientific">Ophiostoma piceae (strain UAMH 11346)</name>
    <name type="common">Sap stain fungus</name>
    <dbReference type="NCBI Taxonomy" id="1262450"/>
    <lineage>
        <taxon>Eukaryota</taxon>
        <taxon>Fungi</taxon>
        <taxon>Dikarya</taxon>
        <taxon>Ascomycota</taxon>
        <taxon>Pezizomycotina</taxon>
        <taxon>Sordariomycetes</taxon>
        <taxon>Sordariomycetidae</taxon>
        <taxon>Ophiostomatales</taxon>
        <taxon>Ophiostomataceae</taxon>
        <taxon>Ophiostoma</taxon>
    </lineage>
</organism>
<dbReference type="EMBL" id="KE148163">
    <property type="protein sequence ID" value="EPE04052.1"/>
    <property type="molecule type" value="Genomic_DNA"/>
</dbReference>
<dbReference type="HOGENOM" id="CLU_1256390_0_0_1"/>
<dbReference type="AlphaFoldDB" id="S3BU80"/>
<evidence type="ECO:0008006" key="3">
    <source>
        <dbReference type="Google" id="ProtNLM"/>
    </source>
</evidence>
<keyword evidence="2" id="KW-1185">Reference proteome</keyword>